<dbReference type="GO" id="GO:0030313">
    <property type="term" value="C:cell envelope"/>
    <property type="evidence" value="ECO:0007669"/>
    <property type="project" value="UniProtKB-SubCell"/>
</dbReference>
<dbReference type="InterPro" id="IPR002429">
    <property type="entry name" value="CcO_II-like_C"/>
</dbReference>
<keyword evidence="3" id="KW-0186">Copper</keyword>
<evidence type="ECO:0000313" key="6">
    <source>
        <dbReference type="EMBL" id="GEP55798.1"/>
    </source>
</evidence>
<dbReference type="PRINTS" id="PR01166">
    <property type="entry name" value="CYCOXIDASEII"/>
</dbReference>
<comment type="caution">
    <text evidence="6">The sequence shown here is derived from an EMBL/GenBank/DDBJ whole genome shotgun (WGS) entry which is preliminary data.</text>
</comment>
<evidence type="ECO:0000256" key="2">
    <source>
        <dbReference type="ARBA" id="ARBA00022723"/>
    </source>
</evidence>
<proteinExistence type="predicted"/>
<keyword evidence="2" id="KW-0479">Metal-binding</keyword>
<dbReference type="InterPro" id="IPR028096">
    <property type="entry name" value="EfeO_Cupredoxin"/>
</dbReference>
<organism evidence="6 7">
    <name type="scientific">Reyranella soli</name>
    <dbReference type="NCBI Taxonomy" id="1230389"/>
    <lineage>
        <taxon>Bacteria</taxon>
        <taxon>Pseudomonadati</taxon>
        <taxon>Pseudomonadota</taxon>
        <taxon>Alphaproteobacteria</taxon>
        <taxon>Hyphomicrobiales</taxon>
        <taxon>Reyranellaceae</taxon>
        <taxon>Reyranella</taxon>
    </lineage>
</organism>
<dbReference type="OrthoDB" id="9759695at2"/>
<dbReference type="InterPro" id="IPR051403">
    <property type="entry name" value="NosZ/Cyto_c_oxidase_sub2"/>
</dbReference>
<dbReference type="InterPro" id="IPR008972">
    <property type="entry name" value="Cupredoxin"/>
</dbReference>
<dbReference type="PANTHER" id="PTHR42838:SF2">
    <property type="entry name" value="NITROUS-OXIDE REDUCTASE"/>
    <property type="match status" value="1"/>
</dbReference>
<dbReference type="Proteomes" id="UP000321058">
    <property type="component" value="Unassembled WGS sequence"/>
</dbReference>
<dbReference type="PROSITE" id="PS50857">
    <property type="entry name" value="COX2_CUA"/>
    <property type="match status" value="1"/>
</dbReference>
<feature type="domain" description="Cytochrome oxidase subunit II copper A binding" evidence="5">
    <location>
        <begin position="23"/>
        <end position="115"/>
    </location>
</feature>
<dbReference type="AlphaFoldDB" id="A0A512NA01"/>
<gene>
    <name evidence="6" type="ORF">RSO01_29640</name>
</gene>
<comment type="subcellular location">
    <subcellularLocation>
        <location evidence="1">Cell envelope</location>
    </subcellularLocation>
</comment>
<dbReference type="GO" id="GO:0016020">
    <property type="term" value="C:membrane"/>
    <property type="evidence" value="ECO:0007669"/>
    <property type="project" value="InterPro"/>
</dbReference>
<reference evidence="6 7" key="1">
    <citation type="submission" date="2019-07" db="EMBL/GenBank/DDBJ databases">
        <title>Whole genome shotgun sequence of Reyranella soli NBRC 108950.</title>
        <authorList>
            <person name="Hosoyama A."/>
            <person name="Uohara A."/>
            <person name="Ohji S."/>
            <person name="Ichikawa N."/>
        </authorList>
    </citation>
    <scope>NUCLEOTIDE SEQUENCE [LARGE SCALE GENOMIC DNA]</scope>
    <source>
        <strain evidence="6 7">NBRC 108950</strain>
    </source>
</reference>
<keyword evidence="7" id="KW-1185">Reference proteome</keyword>
<protein>
    <recommendedName>
        <fullName evidence="5">Cytochrome oxidase subunit II copper A binding domain-containing protein</fullName>
    </recommendedName>
</protein>
<evidence type="ECO:0000256" key="3">
    <source>
        <dbReference type="ARBA" id="ARBA00023008"/>
    </source>
</evidence>
<dbReference type="SUPFAM" id="SSF49503">
    <property type="entry name" value="Cupredoxins"/>
    <property type="match status" value="1"/>
</dbReference>
<evidence type="ECO:0000259" key="5">
    <source>
        <dbReference type="PROSITE" id="PS50857"/>
    </source>
</evidence>
<feature type="signal peptide" evidence="4">
    <location>
        <begin position="1"/>
        <end position="21"/>
    </location>
</feature>
<dbReference type="Gene3D" id="2.60.40.420">
    <property type="entry name" value="Cupredoxins - blue copper proteins"/>
    <property type="match status" value="1"/>
</dbReference>
<feature type="chain" id="PRO_5021772931" description="Cytochrome oxidase subunit II copper A binding domain-containing protein" evidence="4">
    <location>
        <begin position="22"/>
        <end position="115"/>
    </location>
</feature>
<evidence type="ECO:0000256" key="1">
    <source>
        <dbReference type="ARBA" id="ARBA00004196"/>
    </source>
</evidence>
<dbReference type="Pfam" id="PF13473">
    <property type="entry name" value="Cupredoxin_1"/>
    <property type="match status" value="1"/>
</dbReference>
<keyword evidence="4" id="KW-0732">Signal</keyword>
<dbReference type="PANTHER" id="PTHR42838">
    <property type="entry name" value="CYTOCHROME C OXIDASE SUBUNIT II"/>
    <property type="match status" value="1"/>
</dbReference>
<accession>A0A512NA01</accession>
<dbReference type="GO" id="GO:0005507">
    <property type="term" value="F:copper ion binding"/>
    <property type="evidence" value="ECO:0007669"/>
    <property type="project" value="InterPro"/>
</dbReference>
<dbReference type="EMBL" id="BKAJ01000045">
    <property type="protein sequence ID" value="GEP55798.1"/>
    <property type="molecule type" value="Genomic_DNA"/>
</dbReference>
<dbReference type="CDD" id="cd13842">
    <property type="entry name" value="CuRO_HCO_II_like"/>
    <property type="match status" value="1"/>
</dbReference>
<evidence type="ECO:0000256" key="4">
    <source>
        <dbReference type="SAM" id="SignalP"/>
    </source>
</evidence>
<name>A0A512NA01_9HYPH</name>
<evidence type="ECO:0000313" key="7">
    <source>
        <dbReference type="Proteomes" id="UP000321058"/>
    </source>
</evidence>
<dbReference type="GO" id="GO:0004129">
    <property type="term" value="F:cytochrome-c oxidase activity"/>
    <property type="evidence" value="ECO:0007669"/>
    <property type="project" value="InterPro"/>
</dbReference>
<sequence>MHRRTMIALLAGSALGAARLAAETPAEIRISAKKFEFHPNRVTVKAGQPVMLVLTSEDRIHGFKMPDLGVRTDIVPGQETRVALLPTKPGSFTFFCDVFCGGGHEDMDGTLIVAA</sequence>